<proteinExistence type="predicted"/>
<dbReference type="InterPro" id="IPR011008">
    <property type="entry name" value="Dimeric_a/b-barrel"/>
</dbReference>
<accession>A0A937RID1</accession>
<evidence type="ECO:0000313" key="1">
    <source>
        <dbReference type="EMBL" id="MBL7627894.1"/>
    </source>
</evidence>
<dbReference type="Proteomes" id="UP000604475">
    <property type="component" value="Unassembled WGS sequence"/>
</dbReference>
<evidence type="ECO:0008006" key="3">
    <source>
        <dbReference type="Google" id="ProtNLM"/>
    </source>
</evidence>
<evidence type="ECO:0000313" key="2">
    <source>
        <dbReference type="Proteomes" id="UP000604475"/>
    </source>
</evidence>
<gene>
    <name evidence="1" type="ORF">I7412_12055</name>
</gene>
<dbReference type="SUPFAM" id="SSF54909">
    <property type="entry name" value="Dimeric alpha+beta barrel"/>
    <property type="match status" value="1"/>
</dbReference>
<dbReference type="RefSeq" id="WP_203001008.1">
    <property type="nucleotide sequence ID" value="NZ_JADWYU010000199.1"/>
</dbReference>
<organism evidence="1 2">
    <name type="scientific">Frankia nepalensis</name>
    <dbReference type="NCBI Taxonomy" id="1836974"/>
    <lineage>
        <taxon>Bacteria</taxon>
        <taxon>Bacillati</taxon>
        <taxon>Actinomycetota</taxon>
        <taxon>Actinomycetes</taxon>
        <taxon>Frankiales</taxon>
        <taxon>Frankiaceae</taxon>
        <taxon>Frankia</taxon>
    </lineage>
</organism>
<dbReference type="EMBL" id="JAEACQ010000164">
    <property type="protein sequence ID" value="MBL7627894.1"/>
    <property type="molecule type" value="Genomic_DNA"/>
</dbReference>
<reference evidence="1" key="1">
    <citation type="submission" date="2020-12" db="EMBL/GenBank/DDBJ databases">
        <title>Genomic characterization of non-nitrogen-fixing Frankia strains.</title>
        <authorList>
            <person name="Carlos-Shanley C."/>
            <person name="Guerra T."/>
            <person name="Hahn D."/>
        </authorList>
    </citation>
    <scope>NUCLEOTIDE SEQUENCE</scope>
    <source>
        <strain evidence="1">CN6</strain>
    </source>
</reference>
<protein>
    <recommendedName>
        <fullName evidence="3">DUF4286 family protein</fullName>
    </recommendedName>
</protein>
<name>A0A937RID1_9ACTN</name>
<keyword evidence="2" id="KW-1185">Reference proteome</keyword>
<comment type="caution">
    <text evidence="1">The sequence shown here is derived from an EMBL/GenBank/DDBJ whole genome shotgun (WGS) entry which is preliminary data.</text>
</comment>
<sequence length="117" mass="13165">MANNQLPRWILHVESGPVSRDPAIVAEFNRWYNEVHVPEMVAFDGYLSGRRLEPVDDDGPYIAQYVIEGDPEEILGRVKAASAAGELKMSETLRMNPTPTMRLMRVSFEYVKPGADS</sequence>
<dbReference type="AlphaFoldDB" id="A0A937RID1"/>